<evidence type="ECO:0000256" key="1">
    <source>
        <dbReference type="SAM" id="SignalP"/>
    </source>
</evidence>
<organism evidence="2 3">
    <name type="scientific">Phaeosphaeria nodorum (strain SN15 / ATCC MYA-4574 / FGSC 10173)</name>
    <name type="common">Glume blotch fungus</name>
    <name type="synonym">Parastagonospora nodorum</name>
    <dbReference type="NCBI Taxonomy" id="321614"/>
    <lineage>
        <taxon>Eukaryota</taxon>
        <taxon>Fungi</taxon>
        <taxon>Dikarya</taxon>
        <taxon>Ascomycota</taxon>
        <taxon>Pezizomycotina</taxon>
        <taxon>Dothideomycetes</taxon>
        <taxon>Pleosporomycetidae</taxon>
        <taxon>Pleosporales</taxon>
        <taxon>Pleosporineae</taxon>
        <taxon>Phaeosphaeriaceae</taxon>
        <taxon>Parastagonospora</taxon>
    </lineage>
</organism>
<dbReference type="InterPro" id="IPR052820">
    <property type="entry name" value="PhiA_domain"/>
</dbReference>
<keyword evidence="1" id="KW-0732">Signal</keyword>
<dbReference type="OrthoDB" id="5430620at2759"/>
<dbReference type="PANTHER" id="PTHR42047:SF1">
    <property type="entry name" value="PROTEIN, PUTATIVE (AFU_ORTHOLOGUE AFUA_6G03560)-RELATED"/>
    <property type="match status" value="1"/>
</dbReference>
<sequence length="199" mass="20274">MKYTTVIAALTSTALAQSSCSSAPPASTPTPPAGPNYFTVISARSASPVHFQTLTARGLKFYLGGGPPSSFCPTELPAGSCPPGNTTVLAGGYGTLGMGTVVPGGQEVYVAPDGALSYTQAHSAAVPAGSYRAMFSREPSGDNSFGYLNFETGFVACPAKAPETGYQVFGQVDGATFGPECLGFSALTSETDQPGAWQY</sequence>
<evidence type="ECO:0008006" key="4">
    <source>
        <dbReference type="Google" id="ProtNLM"/>
    </source>
</evidence>
<dbReference type="KEGG" id="pno:SNOG_03054"/>
<feature type="chain" id="PRO_5034138181" description="IgE-binding protein" evidence="1">
    <location>
        <begin position="17"/>
        <end position="199"/>
    </location>
</feature>
<protein>
    <recommendedName>
        <fullName evidence="4">IgE-binding protein</fullName>
    </recommendedName>
</protein>
<dbReference type="AlphaFoldDB" id="A0A7U2EYN2"/>
<gene>
    <name evidence="2" type="ORF">JI435_030540</name>
</gene>
<evidence type="ECO:0000313" key="2">
    <source>
        <dbReference type="EMBL" id="QRC95357.1"/>
    </source>
</evidence>
<proteinExistence type="predicted"/>
<accession>A0A7U2EYN2</accession>
<name>A0A7U2EYN2_PHANO</name>
<dbReference type="Proteomes" id="UP000663193">
    <property type="component" value="Chromosome 5"/>
</dbReference>
<keyword evidence="3" id="KW-1185">Reference proteome</keyword>
<dbReference type="OMA" id="MYVEPSG"/>
<reference evidence="3" key="1">
    <citation type="journal article" date="2021" name="BMC Genomics">
        <title>Chromosome-level genome assembly and manually-curated proteome of model necrotroph Parastagonospora nodorum Sn15 reveals a genome-wide trove of candidate effector homologs, and redundancy of virulence-related functions within an accessory chromosome.</title>
        <authorList>
            <person name="Bertazzoni S."/>
            <person name="Jones D.A.B."/>
            <person name="Phan H.T."/>
            <person name="Tan K.-C."/>
            <person name="Hane J.K."/>
        </authorList>
    </citation>
    <scope>NUCLEOTIDE SEQUENCE [LARGE SCALE GENOMIC DNA]</scope>
    <source>
        <strain evidence="3">SN15 / ATCC MYA-4574 / FGSC 10173)</strain>
    </source>
</reference>
<dbReference type="RefSeq" id="XP_001793643.1">
    <property type="nucleotide sequence ID" value="XM_001793591.1"/>
</dbReference>
<evidence type="ECO:0000313" key="3">
    <source>
        <dbReference type="Proteomes" id="UP000663193"/>
    </source>
</evidence>
<dbReference type="VEuPathDB" id="FungiDB:JI435_030540"/>
<feature type="signal peptide" evidence="1">
    <location>
        <begin position="1"/>
        <end position="16"/>
    </location>
</feature>
<dbReference type="EMBL" id="CP069027">
    <property type="protein sequence ID" value="QRC95357.1"/>
    <property type="molecule type" value="Genomic_DNA"/>
</dbReference>
<dbReference type="PANTHER" id="PTHR42047">
    <property type="entry name" value="PROTEIN, PUTATIVE (AFU_ORTHOLOGUE AFUA_6G03560)-RELATED"/>
    <property type="match status" value="1"/>
</dbReference>